<proteinExistence type="predicted"/>
<accession>A0ABY8QC74</accession>
<dbReference type="GO" id="GO:0005524">
    <property type="term" value="F:ATP binding"/>
    <property type="evidence" value="ECO:0007669"/>
    <property type="project" value="UniProtKB-KW"/>
</dbReference>
<dbReference type="InterPro" id="IPR036890">
    <property type="entry name" value="HATPase_C_sf"/>
</dbReference>
<dbReference type="Proteomes" id="UP001230978">
    <property type="component" value="Plasmid unnamed1"/>
</dbReference>
<dbReference type="SUPFAM" id="SSF55874">
    <property type="entry name" value="ATPase domain of HSP90 chaperone/DNA topoisomerase II/histidine kinase"/>
    <property type="match status" value="1"/>
</dbReference>
<protein>
    <submittedName>
        <fullName evidence="1">ATP-binding protein</fullName>
    </submittedName>
</protein>
<organism evidence="1 2">
    <name type="scientific">Fuscovulum ytuae</name>
    <dbReference type="NCBI Taxonomy" id="3042299"/>
    <lineage>
        <taxon>Bacteria</taxon>
        <taxon>Pseudomonadati</taxon>
        <taxon>Pseudomonadota</taxon>
        <taxon>Alphaproteobacteria</taxon>
        <taxon>Rhodobacterales</taxon>
        <taxon>Paracoccaceae</taxon>
        <taxon>Fuscovulum</taxon>
    </lineage>
</organism>
<dbReference type="EMBL" id="CP124536">
    <property type="protein sequence ID" value="WGV18277.1"/>
    <property type="molecule type" value="Genomic_DNA"/>
</dbReference>
<evidence type="ECO:0000313" key="2">
    <source>
        <dbReference type="Proteomes" id="UP001230978"/>
    </source>
</evidence>
<reference evidence="1 2" key="1">
    <citation type="submission" date="2023-04" db="EMBL/GenBank/DDBJ databases">
        <title>YMD61, complete Genome.</title>
        <authorList>
            <person name="Zhang J."/>
        </authorList>
    </citation>
    <scope>NUCLEOTIDE SEQUENCE [LARGE SCALE GENOMIC DNA]</scope>
    <source>
        <strain evidence="1 2">YMD61</strain>
        <plasmid evidence="1 2">unnamed1</plasmid>
    </source>
</reference>
<gene>
    <name evidence="1" type="ORF">QF092_18855</name>
</gene>
<keyword evidence="1" id="KW-0067">ATP-binding</keyword>
<dbReference type="Pfam" id="PF13589">
    <property type="entry name" value="HATPase_c_3"/>
    <property type="match status" value="1"/>
</dbReference>
<evidence type="ECO:0000313" key="1">
    <source>
        <dbReference type="EMBL" id="WGV18277.1"/>
    </source>
</evidence>
<dbReference type="RefSeq" id="WP_281470344.1">
    <property type="nucleotide sequence ID" value="NZ_CP124536.1"/>
</dbReference>
<dbReference type="Gene3D" id="3.30.565.10">
    <property type="entry name" value="Histidine kinase-like ATPase, C-terminal domain"/>
    <property type="match status" value="1"/>
</dbReference>
<geneLocation type="plasmid" evidence="1 2">
    <name>unnamed1</name>
</geneLocation>
<keyword evidence="1" id="KW-0614">Plasmid</keyword>
<keyword evidence="2" id="KW-1185">Reference proteome</keyword>
<keyword evidence="1" id="KW-0547">Nucleotide-binding</keyword>
<name>A0ABY8QC74_9RHOB</name>
<sequence length="549" mass="61506">MRDLINEPDASRLIFGLRDTGYNFRTASADIIDNSIAANADEVHVRIAMTSDGRKFVYFGDNGDGMDEDGVHKAMRYGAPVRANLASLGKFGLGLKTASSSVCRRFALISRKSPDAPLAKLAWDLDHVEETGKWEMRADPIEQHEADAFDELCGDKGTLVVWSKCDRLLTKNYDEPGGANEQAAIKRLRSSLKEHIALIYHRFLDPTDARQRNVLITVNNETVEPWNPFFPERAEQVLSEKQQRIEMDLADGEGSGVATVKAWILPNSNTLTEEERKRANITNRGQGFYIYREGRLINQGGWLGVFGAHGSFEPHMSLLRIEFDFGHDLDEAFYVDVKKSRILFDPAIEEHLQKLLGNARREAENRYRRKEKERAAQVTLDHGSANVSISSAPNAKKPVVLEVDVANQTAVVRNTQGARIKLHQPVQNNVAADKVYVDAVDDITSGELWEPAFRSTGEVGHVPGVRINKNHDFYQKIYLRAGASGYSVQGMDLLLWAFATAEVDFSNPEMQPIFADIRDVVSSNLKKLLRTVPMPTDADLEEAEEPRDR</sequence>